<evidence type="ECO:0008006" key="11">
    <source>
        <dbReference type="Google" id="ProtNLM"/>
    </source>
</evidence>
<dbReference type="AlphaFoldDB" id="A0A381RFJ4"/>
<dbReference type="FunFam" id="3.40.50.720:FF:000006">
    <property type="entry name" value="Bifunctional protein FolD"/>
    <property type="match status" value="1"/>
</dbReference>
<dbReference type="SUPFAM" id="SSF53223">
    <property type="entry name" value="Aminoacid dehydrogenase-like, N-terminal domain"/>
    <property type="match status" value="1"/>
</dbReference>
<proteinExistence type="inferred from homology"/>
<sequence>MAARVLDGTRIAADIRAELVARVKACRLAARRPPTLGILLVGDDAASEVYVNTKLKAGDALGLKVDVVRLPKTATLDKAKEVVCRFNRSQDHDGILVQAPLPSALGTAAESMLFEAIDPAKDVDGFHPTNVGRLAQGRSVFAPCTPSGILELLDRSGINLKGQRAVVIGRSQIVGKPVALMLLHRHATVTVCHSKTRGLSAVAREADVLIAALGRPAFVTSEFVKPGATVIDVGVNRLVDEAIVKSLLLPSSPRLQTFARRGSLLVGDVHPAVSETAGALTPVPGGVGPLTVAMLMVNTVRASEMHLGKAV</sequence>
<dbReference type="Gene3D" id="3.40.50.10860">
    <property type="entry name" value="Leucine Dehydrogenase, chain A, domain 1"/>
    <property type="match status" value="1"/>
</dbReference>
<dbReference type="GO" id="GO:0005829">
    <property type="term" value="C:cytosol"/>
    <property type="evidence" value="ECO:0007669"/>
    <property type="project" value="TreeGrafter"/>
</dbReference>
<dbReference type="PANTHER" id="PTHR48099:SF5">
    <property type="entry name" value="C-1-TETRAHYDROFOLATE SYNTHASE, CYTOPLASMIC"/>
    <property type="match status" value="1"/>
</dbReference>
<evidence type="ECO:0000256" key="4">
    <source>
        <dbReference type="ARBA" id="ARBA00022801"/>
    </source>
</evidence>
<reference evidence="10" key="1">
    <citation type="submission" date="2018-05" db="EMBL/GenBank/DDBJ databases">
        <authorList>
            <person name="Lanie J.A."/>
            <person name="Ng W.-L."/>
            <person name="Kazmierczak K.M."/>
            <person name="Andrzejewski T.M."/>
            <person name="Davidsen T.M."/>
            <person name="Wayne K.J."/>
            <person name="Tettelin H."/>
            <person name="Glass J.I."/>
            <person name="Rusch D."/>
            <person name="Podicherti R."/>
            <person name="Tsui H.-C.T."/>
            <person name="Winkler M.E."/>
        </authorList>
    </citation>
    <scope>NUCLEOTIDE SEQUENCE</scope>
</reference>
<dbReference type="FunFam" id="3.40.50.10860:FF:000005">
    <property type="entry name" value="C-1-tetrahydrofolate synthase, cytoplasmic, putative"/>
    <property type="match status" value="1"/>
</dbReference>
<feature type="domain" description="Tetrahydrofolate dehydrogenase/cyclohydrolase catalytic" evidence="8">
    <location>
        <begin position="6"/>
        <end position="124"/>
    </location>
</feature>
<dbReference type="InterPro" id="IPR000672">
    <property type="entry name" value="THF_DH/CycHdrlase"/>
</dbReference>
<keyword evidence="5" id="KW-0521">NADP</keyword>
<dbReference type="CDD" id="cd01080">
    <property type="entry name" value="NAD_bind_m-THF_DH_Cyclohyd"/>
    <property type="match status" value="1"/>
</dbReference>
<dbReference type="EMBL" id="UINC01001829">
    <property type="protein sequence ID" value="SUZ89649.1"/>
    <property type="molecule type" value="Genomic_DNA"/>
</dbReference>
<feature type="domain" description="Tetrahydrofolate dehydrogenase/cyclohydrolase NAD(P)-binding" evidence="9">
    <location>
        <begin position="143"/>
        <end position="305"/>
    </location>
</feature>
<evidence type="ECO:0000256" key="5">
    <source>
        <dbReference type="ARBA" id="ARBA00022857"/>
    </source>
</evidence>
<dbReference type="GO" id="GO:0004488">
    <property type="term" value="F:methylenetetrahydrofolate dehydrogenase (NADP+) activity"/>
    <property type="evidence" value="ECO:0007669"/>
    <property type="project" value="InterPro"/>
</dbReference>
<gene>
    <name evidence="10" type="ORF">METZ01_LOCUS42503</name>
</gene>
<keyword evidence="6" id="KW-0560">Oxidoreductase</keyword>
<organism evidence="10">
    <name type="scientific">marine metagenome</name>
    <dbReference type="NCBI Taxonomy" id="408172"/>
    <lineage>
        <taxon>unclassified sequences</taxon>
        <taxon>metagenomes</taxon>
        <taxon>ecological metagenomes</taxon>
    </lineage>
</organism>
<evidence type="ECO:0000256" key="3">
    <source>
        <dbReference type="ARBA" id="ARBA00022563"/>
    </source>
</evidence>
<keyword evidence="7" id="KW-0511">Multifunctional enzyme</keyword>
<dbReference type="InterPro" id="IPR020631">
    <property type="entry name" value="THF_DH/CycHdrlase_NAD-bd_dom"/>
</dbReference>
<evidence type="ECO:0000256" key="7">
    <source>
        <dbReference type="ARBA" id="ARBA00023268"/>
    </source>
</evidence>
<comment type="subunit">
    <text evidence="2">Homodimer.</text>
</comment>
<dbReference type="Pfam" id="PF00763">
    <property type="entry name" value="THF_DHG_CYH"/>
    <property type="match status" value="1"/>
</dbReference>
<dbReference type="InterPro" id="IPR046346">
    <property type="entry name" value="Aminoacid_DH-like_N_sf"/>
</dbReference>
<dbReference type="InterPro" id="IPR020630">
    <property type="entry name" value="THF_DH/CycHdrlase_cat_dom"/>
</dbReference>
<dbReference type="Pfam" id="PF02882">
    <property type="entry name" value="THF_DHG_CYH_C"/>
    <property type="match status" value="1"/>
</dbReference>
<keyword evidence="4" id="KW-0378">Hydrolase</keyword>
<evidence type="ECO:0000313" key="10">
    <source>
        <dbReference type="EMBL" id="SUZ89649.1"/>
    </source>
</evidence>
<protein>
    <recommendedName>
        <fullName evidence="11">Methenyltetrahydrofolate cyclohydrolase</fullName>
    </recommendedName>
</protein>
<keyword evidence="3" id="KW-0554">One-carbon metabolism</keyword>
<name>A0A381RFJ4_9ZZZZ</name>
<evidence type="ECO:0000256" key="2">
    <source>
        <dbReference type="ARBA" id="ARBA00011738"/>
    </source>
</evidence>
<dbReference type="GO" id="GO:0004477">
    <property type="term" value="F:methenyltetrahydrofolate cyclohydrolase activity"/>
    <property type="evidence" value="ECO:0007669"/>
    <property type="project" value="TreeGrafter"/>
</dbReference>
<evidence type="ECO:0000256" key="1">
    <source>
        <dbReference type="ARBA" id="ARBA00004777"/>
    </source>
</evidence>
<dbReference type="HAMAP" id="MF_01576">
    <property type="entry name" value="THF_DHG_CYH"/>
    <property type="match status" value="1"/>
</dbReference>
<comment type="pathway">
    <text evidence="1">One-carbon metabolism; tetrahydrofolate interconversion.</text>
</comment>
<accession>A0A381RFJ4</accession>
<dbReference type="PRINTS" id="PR00085">
    <property type="entry name" value="THFDHDRGNASE"/>
</dbReference>
<dbReference type="Gene3D" id="3.40.50.720">
    <property type="entry name" value="NAD(P)-binding Rossmann-like Domain"/>
    <property type="match status" value="1"/>
</dbReference>
<evidence type="ECO:0000259" key="9">
    <source>
        <dbReference type="Pfam" id="PF02882"/>
    </source>
</evidence>
<evidence type="ECO:0000259" key="8">
    <source>
        <dbReference type="Pfam" id="PF00763"/>
    </source>
</evidence>
<dbReference type="SUPFAM" id="SSF51735">
    <property type="entry name" value="NAD(P)-binding Rossmann-fold domains"/>
    <property type="match status" value="1"/>
</dbReference>
<evidence type="ECO:0000256" key="6">
    <source>
        <dbReference type="ARBA" id="ARBA00023002"/>
    </source>
</evidence>
<dbReference type="PANTHER" id="PTHR48099">
    <property type="entry name" value="C-1-TETRAHYDROFOLATE SYNTHASE, CYTOPLASMIC-RELATED"/>
    <property type="match status" value="1"/>
</dbReference>
<dbReference type="GO" id="GO:0035999">
    <property type="term" value="P:tetrahydrofolate interconversion"/>
    <property type="evidence" value="ECO:0007669"/>
    <property type="project" value="TreeGrafter"/>
</dbReference>
<dbReference type="InterPro" id="IPR036291">
    <property type="entry name" value="NAD(P)-bd_dom_sf"/>
</dbReference>